<protein>
    <submittedName>
        <fullName evidence="1">Uncharacterized protein</fullName>
    </submittedName>
</protein>
<reference evidence="1 2" key="2">
    <citation type="submission" date="2007-05" db="EMBL/GenBank/DDBJ databases">
        <title>Draft genome sequence of Bifidobacterium adolescentis (L2-32).</title>
        <authorList>
            <person name="Sudarsanam P."/>
            <person name="Ley R."/>
            <person name="Guruge J."/>
            <person name="Turnbaugh P.J."/>
            <person name="Mahowald M."/>
            <person name="Liep D."/>
            <person name="Gordon J."/>
        </authorList>
    </citation>
    <scope>NUCLEOTIDE SEQUENCE [LARGE SCALE GENOMIC DNA]</scope>
    <source>
        <strain evidence="1 2">L2-32</strain>
    </source>
</reference>
<sequence length="46" mass="5098">MMQKRRAIRQKRECAEDAEGTESMFAIAAAAIADKTKPAPAQGEYR</sequence>
<dbReference type="EMBL" id="AAXD02000018">
    <property type="protein sequence ID" value="EDN83486.1"/>
    <property type="molecule type" value="Genomic_DNA"/>
</dbReference>
<name>A7A3K3_BIFAD</name>
<evidence type="ECO:0000313" key="1">
    <source>
        <dbReference type="EMBL" id="EDN83486.1"/>
    </source>
</evidence>
<accession>A7A3K3</accession>
<evidence type="ECO:0000313" key="2">
    <source>
        <dbReference type="Proteomes" id="UP000003773"/>
    </source>
</evidence>
<comment type="caution">
    <text evidence="1">The sequence shown here is derived from an EMBL/GenBank/DDBJ whole genome shotgun (WGS) entry which is preliminary data.</text>
</comment>
<gene>
    <name evidence="1" type="ORF">BIFADO_00395</name>
</gene>
<dbReference type="AlphaFoldDB" id="A7A3K3"/>
<proteinExistence type="predicted"/>
<dbReference type="Proteomes" id="UP000003773">
    <property type="component" value="Unassembled WGS sequence"/>
</dbReference>
<dbReference type="HOGENOM" id="CLU_3180670_0_0_11"/>
<reference evidence="1 2" key="1">
    <citation type="submission" date="2007-04" db="EMBL/GenBank/DDBJ databases">
        <authorList>
            <person name="Fulton L."/>
            <person name="Clifton S."/>
            <person name="Fulton B."/>
            <person name="Xu J."/>
            <person name="Minx P."/>
            <person name="Pepin K.H."/>
            <person name="Johnson M."/>
            <person name="Thiruvilangam P."/>
            <person name="Bhonagiri V."/>
            <person name="Nash W.E."/>
            <person name="Mardis E.R."/>
            <person name="Wilson R.K."/>
        </authorList>
    </citation>
    <scope>NUCLEOTIDE SEQUENCE [LARGE SCALE GENOMIC DNA]</scope>
    <source>
        <strain evidence="1 2">L2-32</strain>
    </source>
</reference>
<organism evidence="1 2">
    <name type="scientific">Bifidobacterium adolescentis L2-32</name>
    <dbReference type="NCBI Taxonomy" id="411481"/>
    <lineage>
        <taxon>Bacteria</taxon>
        <taxon>Bacillati</taxon>
        <taxon>Actinomycetota</taxon>
        <taxon>Actinomycetes</taxon>
        <taxon>Bifidobacteriales</taxon>
        <taxon>Bifidobacteriaceae</taxon>
        <taxon>Bifidobacterium</taxon>
    </lineage>
</organism>